<keyword evidence="8" id="KW-1185">Reference proteome</keyword>
<feature type="transmembrane region" description="Helical" evidence="5">
    <location>
        <begin position="28"/>
        <end position="46"/>
    </location>
</feature>
<dbReference type="EMBL" id="CAJFCJ010000003">
    <property type="protein sequence ID" value="CAD5113016.1"/>
    <property type="molecule type" value="Genomic_DNA"/>
</dbReference>
<name>A0A7I8VAW3_9ANNE</name>
<feature type="transmembrane region" description="Helical" evidence="5">
    <location>
        <begin position="291"/>
        <end position="312"/>
    </location>
</feature>
<evidence type="ECO:0000256" key="5">
    <source>
        <dbReference type="SAM" id="Phobius"/>
    </source>
</evidence>
<reference evidence="7 8" key="1">
    <citation type="submission" date="2020-08" db="EMBL/GenBank/DDBJ databases">
        <authorList>
            <person name="Hejnol A."/>
        </authorList>
    </citation>
    <scope>NUCLEOTIDE SEQUENCE [LARGE SCALE GENOMIC DNA]</scope>
</reference>
<dbReference type="Proteomes" id="UP000549394">
    <property type="component" value="Unassembled WGS sequence"/>
</dbReference>
<evidence type="ECO:0000256" key="1">
    <source>
        <dbReference type="ARBA" id="ARBA00004141"/>
    </source>
</evidence>
<evidence type="ECO:0000259" key="6">
    <source>
        <dbReference type="Pfam" id="PF03151"/>
    </source>
</evidence>
<feature type="transmembrane region" description="Helical" evidence="5">
    <location>
        <begin position="235"/>
        <end position="257"/>
    </location>
</feature>
<feature type="transmembrane region" description="Helical" evidence="5">
    <location>
        <begin position="119"/>
        <end position="137"/>
    </location>
</feature>
<evidence type="ECO:0000313" key="7">
    <source>
        <dbReference type="EMBL" id="CAD5113016.1"/>
    </source>
</evidence>
<keyword evidence="2 5" id="KW-0812">Transmembrane</keyword>
<feature type="transmembrane region" description="Helical" evidence="5">
    <location>
        <begin position="58"/>
        <end position="79"/>
    </location>
</feature>
<protein>
    <submittedName>
        <fullName evidence="7">DgyrCDS2218</fullName>
    </submittedName>
</protein>
<keyword evidence="3 5" id="KW-1133">Transmembrane helix</keyword>
<evidence type="ECO:0000256" key="3">
    <source>
        <dbReference type="ARBA" id="ARBA00022989"/>
    </source>
</evidence>
<dbReference type="InterPro" id="IPR004853">
    <property type="entry name" value="Sugar_P_trans_dom"/>
</dbReference>
<comment type="caution">
    <text evidence="7">The sequence shown here is derived from an EMBL/GenBank/DDBJ whole genome shotgun (WGS) entry which is preliminary data.</text>
</comment>
<dbReference type="OrthoDB" id="417037at2759"/>
<sequence>MINSATSKDETVEQNQPVHSTYKRVGSAVFYAASSFLITVVNKIVLTSFKFPSYQFLGLGQMVSTITVLLTLKLVGLVNFPNLSRDIPKKVWPLPLIFFGNLVFGLGGTKKLNLPMFTVLRRFSILFTMIAEFYVLGTRASLRVQLCVYVMIIGSIIAASADLTFNLVGYIFILLNDVFTAANGVYTKQKLDAKDLGKNGLLFYNTLFMVGPIIILCIINGDISKAMEYSNWNDISFLISFLTSCTMGFILTYSIVLCTQYNSALTTTIIGVLKNLIVTYAGMAIGGDYVFSWVNFMGLNISVLGSLFYSYFTFGGSKPKTTSQSIVSKQQSPKNSANLVS</sequence>
<organism evidence="7 8">
    <name type="scientific">Dimorphilus gyrociliatus</name>
    <dbReference type="NCBI Taxonomy" id="2664684"/>
    <lineage>
        <taxon>Eukaryota</taxon>
        <taxon>Metazoa</taxon>
        <taxon>Spiralia</taxon>
        <taxon>Lophotrochozoa</taxon>
        <taxon>Annelida</taxon>
        <taxon>Polychaeta</taxon>
        <taxon>Polychaeta incertae sedis</taxon>
        <taxon>Dinophilidae</taxon>
        <taxon>Dimorphilus</taxon>
    </lineage>
</organism>
<gene>
    <name evidence="7" type="ORF">DGYR_LOCUS2065</name>
</gene>
<feature type="transmembrane region" description="Helical" evidence="5">
    <location>
        <begin position="264"/>
        <end position="285"/>
    </location>
</feature>
<feature type="domain" description="Sugar phosphate transporter" evidence="6">
    <location>
        <begin position="30"/>
        <end position="310"/>
    </location>
</feature>
<proteinExistence type="predicted"/>
<dbReference type="GO" id="GO:0016020">
    <property type="term" value="C:membrane"/>
    <property type="evidence" value="ECO:0007669"/>
    <property type="project" value="UniProtKB-SubCell"/>
</dbReference>
<evidence type="ECO:0000256" key="4">
    <source>
        <dbReference type="ARBA" id="ARBA00023136"/>
    </source>
</evidence>
<keyword evidence="4 5" id="KW-0472">Membrane</keyword>
<feature type="transmembrane region" description="Helical" evidence="5">
    <location>
        <begin position="144"/>
        <end position="161"/>
    </location>
</feature>
<evidence type="ECO:0000256" key="2">
    <source>
        <dbReference type="ARBA" id="ARBA00022692"/>
    </source>
</evidence>
<accession>A0A7I8VAW3</accession>
<dbReference type="PANTHER" id="PTHR11132">
    <property type="entry name" value="SOLUTE CARRIER FAMILY 35"/>
    <property type="match status" value="1"/>
</dbReference>
<dbReference type="AlphaFoldDB" id="A0A7I8VAW3"/>
<comment type="subcellular location">
    <subcellularLocation>
        <location evidence="1">Membrane</location>
        <topology evidence="1">Multi-pass membrane protein</topology>
    </subcellularLocation>
</comment>
<feature type="transmembrane region" description="Helical" evidence="5">
    <location>
        <begin position="91"/>
        <end position="107"/>
    </location>
</feature>
<feature type="transmembrane region" description="Helical" evidence="5">
    <location>
        <begin position="202"/>
        <end position="223"/>
    </location>
</feature>
<dbReference type="Pfam" id="PF03151">
    <property type="entry name" value="TPT"/>
    <property type="match status" value="1"/>
</dbReference>
<dbReference type="InterPro" id="IPR050186">
    <property type="entry name" value="TPT_transporter"/>
</dbReference>
<evidence type="ECO:0000313" key="8">
    <source>
        <dbReference type="Proteomes" id="UP000549394"/>
    </source>
</evidence>
<feature type="transmembrane region" description="Helical" evidence="5">
    <location>
        <begin position="167"/>
        <end position="186"/>
    </location>
</feature>